<dbReference type="Pfam" id="PF13692">
    <property type="entry name" value="Glyco_trans_1_4"/>
    <property type="match status" value="1"/>
</dbReference>
<dbReference type="Proteomes" id="UP000030853">
    <property type="component" value="Unassembled WGS sequence"/>
</dbReference>
<organism evidence="1 2">
    <name type="scientific">Pantoea rodasii</name>
    <dbReference type="NCBI Taxonomy" id="1076549"/>
    <lineage>
        <taxon>Bacteria</taxon>
        <taxon>Pseudomonadati</taxon>
        <taxon>Pseudomonadota</taxon>
        <taxon>Gammaproteobacteria</taxon>
        <taxon>Enterobacterales</taxon>
        <taxon>Erwiniaceae</taxon>
        <taxon>Pantoea</taxon>
    </lineage>
</organism>
<name>A0A0B1QZE0_9GAMM</name>
<dbReference type="Gene3D" id="3.40.50.2000">
    <property type="entry name" value="Glycogen Phosphorylase B"/>
    <property type="match status" value="1"/>
</dbReference>
<dbReference type="RefSeq" id="WP_039335959.1">
    <property type="nucleotide sequence ID" value="NZ_JTJJ01000111.1"/>
</dbReference>
<reference evidence="1 2" key="1">
    <citation type="submission" date="2014-11" db="EMBL/GenBank/DDBJ databases">
        <title>Genome sequencing of Pantoea rodasii ND03.</title>
        <authorList>
            <person name="Muhamad Yunos N.Y."/>
            <person name="Chan K.-G."/>
        </authorList>
    </citation>
    <scope>NUCLEOTIDE SEQUENCE [LARGE SCALE GENOMIC DNA]</scope>
    <source>
        <strain evidence="1 2">ND03</strain>
    </source>
</reference>
<accession>A0A0B1QZE0</accession>
<dbReference type="EMBL" id="JTJJ01000111">
    <property type="protein sequence ID" value="KHJ65739.1"/>
    <property type="molecule type" value="Genomic_DNA"/>
</dbReference>
<evidence type="ECO:0000313" key="1">
    <source>
        <dbReference type="EMBL" id="KHJ65739.1"/>
    </source>
</evidence>
<dbReference type="SUPFAM" id="SSF53756">
    <property type="entry name" value="UDP-Glycosyltransferase/glycogen phosphorylase"/>
    <property type="match status" value="1"/>
</dbReference>
<dbReference type="AlphaFoldDB" id="A0A0B1QZE0"/>
<protein>
    <submittedName>
        <fullName evidence="1">Uncharacterized protein</fullName>
    </submittedName>
</protein>
<evidence type="ECO:0000313" key="2">
    <source>
        <dbReference type="Proteomes" id="UP000030853"/>
    </source>
</evidence>
<comment type="caution">
    <text evidence="1">The sequence shown here is derived from an EMBL/GenBank/DDBJ whole genome shotgun (WGS) entry which is preliminary data.</text>
</comment>
<sequence length="451" mass="51361">MSLFSSMNTPTKSPAVLSYPKEIIVKMGKIAFKKPQPPKENEYETFLSDLSNLRPDLTTDFISEILLNQRLYLELNQDVKAAKMCPIYHYYTYGNKEGRMFCAPNFRAIKKTSAETGTKKIIFFDTLKNNASFLYRGFFPEIRNETADIIHQETDLMTAVKAVFSANEMVFIRPSVRSARTKYFMGLCKSLNIKISMNFDDLLTPEYILEKGAVRSEIADIPSMRDSLIRDSAMLLGAEKLVLSTEKLSQTFSGFVDEISVEHNKLPIEYFLSKEDLNLKRKERKSKKIKLLYLSGSKTHIKDYTIICGCLIKLAMEHPDRFSINFLGTLNDQTSIFSNLGVETNFIPFVSFEEMIQEIGRNDLVLVPLENTVFNNAKSNIKFIEAASQGVPVIASNVDQYNLAISSGVNGWLCENELDWYENLKSIILKEFDLEDIGIKAYESALRSYSV</sequence>
<gene>
    <name evidence="1" type="ORF">QU24_22940</name>
</gene>
<proteinExistence type="predicted"/>